<feature type="signal peptide" evidence="8">
    <location>
        <begin position="1"/>
        <end position="25"/>
    </location>
</feature>
<keyword evidence="2" id="KW-0964">Secreted</keyword>
<feature type="compositionally biased region" description="Polar residues" evidence="7">
    <location>
        <begin position="1449"/>
        <end position="1459"/>
    </location>
</feature>
<feature type="region of interest" description="Disordered" evidence="7">
    <location>
        <begin position="1089"/>
        <end position="1746"/>
    </location>
</feature>
<evidence type="ECO:0000256" key="2">
    <source>
        <dbReference type="ARBA" id="ARBA00022525"/>
    </source>
</evidence>
<dbReference type="InterPro" id="IPR037579">
    <property type="entry name" value="FIB_ANG-like"/>
</dbReference>
<feature type="compositionally biased region" description="Polar residues" evidence="7">
    <location>
        <begin position="1233"/>
        <end position="1265"/>
    </location>
</feature>
<dbReference type="Gene3D" id="3.90.215.10">
    <property type="entry name" value="Gamma Fibrinogen, chain A, domain 1"/>
    <property type="match status" value="1"/>
</dbReference>
<feature type="compositionally biased region" description="Polar residues" evidence="7">
    <location>
        <begin position="1163"/>
        <end position="1173"/>
    </location>
</feature>
<feature type="region of interest" description="Disordered" evidence="7">
    <location>
        <begin position="102"/>
        <end position="641"/>
    </location>
</feature>
<name>A0A8C5FBE7_GADMO</name>
<dbReference type="Ensembl" id="ENSGMOT00000043760.1">
    <property type="protein sequence ID" value="ENSGMOP00000024331.1"/>
    <property type="gene ID" value="ENSGMOG00000024414.1"/>
</dbReference>
<keyword evidence="4" id="KW-0175">Coiled coil</keyword>
<proteinExistence type="predicted"/>
<dbReference type="InterPro" id="IPR020837">
    <property type="entry name" value="Fibrinogen_CS"/>
</dbReference>
<feature type="compositionally biased region" description="Polar residues" evidence="7">
    <location>
        <begin position="580"/>
        <end position="593"/>
    </location>
</feature>
<feature type="region of interest" description="Disordered" evidence="7">
    <location>
        <begin position="748"/>
        <end position="927"/>
    </location>
</feature>
<feature type="compositionally biased region" description="Basic and acidic residues" evidence="7">
    <location>
        <begin position="1643"/>
        <end position="1714"/>
    </location>
</feature>
<dbReference type="PROSITE" id="PS51406">
    <property type="entry name" value="FIBRINOGEN_C_2"/>
    <property type="match status" value="1"/>
</dbReference>
<feature type="compositionally biased region" description="Basic residues" evidence="7">
    <location>
        <begin position="827"/>
        <end position="840"/>
    </location>
</feature>
<evidence type="ECO:0000256" key="7">
    <source>
        <dbReference type="SAM" id="MobiDB-lite"/>
    </source>
</evidence>
<keyword evidence="11" id="KW-1185">Reference proteome</keyword>
<dbReference type="CDD" id="cd00087">
    <property type="entry name" value="FReD"/>
    <property type="match status" value="1"/>
</dbReference>
<dbReference type="GO" id="GO:0005576">
    <property type="term" value="C:extracellular region"/>
    <property type="evidence" value="ECO:0007669"/>
    <property type="project" value="UniProtKB-SubCell"/>
</dbReference>
<dbReference type="Proteomes" id="UP000694546">
    <property type="component" value="Chromosome 9"/>
</dbReference>
<evidence type="ECO:0000256" key="3">
    <source>
        <dbReference type="ARBA" id="ARBA00022729"/>
    </source>
</evidence>
<protein>
    <submittedName>
        <fullName evidence="10">Mucin-12-like</fullName>
    </submittedName>
</protein>
<feature type="compositionally biased region" description="Polar residues" evidence="7">
    <location>
        <begin position="1581"/>
        <end position="1630"/>
    </location>
</feature>
<evidence type="ECO:0000313" key="10">
    <source>
        <dbReference type="Ensembl" id="ENSGMOP00000024331.1"/>
    </source>
</evidence>
<feature type="compositionally biased region" description="Polar residues" evidence="7">
    <location>
        <begin position="1117"/>
        <end position="1140"/>
    </location>
</feature>
<feature type="compositionally biased region" description="Basic and acidic residues" evidence="7">
    <location>
        <begin position="771"/>
        <end position="789"/>
    </location>
</feature>
<feature type="compositionally biased region" description="Basic and acidic residues" evidence="7">
    <location>
        <begin position="163"/>
        <end position="203"/>
    </location>
</feature>
<feature type="chain" id="PRO_5047353996" evidence="8">
    <location>
        <begin position="26"/>
        <end position="2040"/>
    </location>
</feature>
<feature type="compositionally biased region" description="Polar residues" evidence="7">
    <location>
        <begin position="841"/>
        <end position="852"/>
    </location>
</feature>
<feature type="compositionally biased region" description="Basic and acidic residues" evidence="7">
    <location>
        <begin position="982"/>
        <end position="1011"/>
    </location>
</feature>
<feature type="compositionally biased region" description="Basic residues" evidence="7">
    <location>
        <begin position="753"/>
        <end position="770"/>
    </location>
</feature>
<feature type="compositionally biased region" description="Pro residues" evidence="7">
    <location>
        <begin position="1715"/>
        <end position="1725"/>
    </location>
</feature>
<feature type="compositionally biased region" description="Low complexity" evidence="7">
    <location>
        <begin position="1733"/>
        <end position="1746"/>
    </location>
</feature>
<feature type="compositionally biased region" description="Polar residues" evidence="7">
    <location>
        <begin position="382"/>
        <end position="400"/>
    </location>
</feature>
<feature type="region of interest" description="Disordered" evidence="7">
    <location>
        <begin position="1776"/>
        <end position="1811"/>
    </location>
</feature>
<dbReference type="Pfam" id="PF00147">
    <property type="entry name" value="Fibrinogen_C"/>
    <property type="match status" value="1"/>
</dbReference>
<dbReference type="PROSITE" id="PS00514">
    <property type="entry name" value="FIBRINOGEN_C_1"/>
    <property type="match status" value="1"/>
</dbReference>
<reference evidence="10" key="2">
    <citation type="submission" date="2025-09" db="UniProtKB">
        <authorList>
            <consortium name="Ensembl"/>
        </authorList>
    </citation>
    <scope>IDENTIFICATION</scope>
</reference>
<dbReference type="NCBIfam" id="NF040941">
    <property type="entry name" value="GGGWT_bact"/>
    <property type="match status" value="1"/>
</dbReference>
<evidence type="ECO:0000256" key="1">
    <source>
        <dbReference type="ARBA" id="ARBA00004613"/>
    </source>
</evidence>
<evidence type="ECO:0000256" key="5">
    <source>
        <dbReference type="ARBA" id="ARBA00023157"/>
    </source>
</evidence>
<evidence type="ECO:0000256" key="6">
    <source>
        <dbReference type="ARBA" id="ARBA00023180"/>
    </source>
</evidence>
<feature type="compositionally biased region" description="Basic and acidic residues" evidence="7">
    <location>
        <begin position="293"/>
        <end position="317"/>
    </location>
</feature>
<organism evidence="10 11">
    <name type="scientific">Gadus morhua</name>
    <name type="common">Atlantic cod</name>
    <dbReference type="NCBI Taxonomy" id="8049"/>
    <lineage>
        <taxon>Eukaryota</taxon>
        <taxon>Metazoa</taxon>
        <taxon>Chordata</taxon>
        <taxon>Craniata</taxon>
        <taxon>Vertebrata</taxon>
        <taxon>Euteleostomi</taxon>
        <taxon>Actinopterygii</taxon>
        <taxon>Neopterygii</taxon>
        <taxon>Teleostei</taxon>
        <taxon>Neoteleostei</taxon>
        <taxon>Acanthomorphata</taxon>
        <taxon>Zeiogadaria</taxon>
        <taxon>Gadariae</taxon>
        <taxon>Gadiformes</taxon>
        <taxon>Gadoidei</taxon>
        <taxon>Gadidae</taxon>
        <taxon>Gadus</taxon>
    </lineage>
</organism>
<dbReference type="PANTHER" id="PTHR47221:SF6">
    <property type="entry name" value="FIBRINOGEN ALPHA CHAIN"/>
    <property type="match status" value="1"/>
</dbReference>
<feature type="domain" description="Fibrinogen C-terminal" evidence="9">
    <location>
        <begin position="1803"/>
        <end position="2037"/>
    </location>
</feature>
<dbReference type="SUPFAM" id="SSF141571">
    <property type="entry name" value="Pentapeptide repeat-like"/>
    <property type="match status" value="1"/>
</dbReference>
<feature type="compositionally biased region" description="Basic and acidic residues" evidence="7">
    <location>
        <begin position="594"/>
        <end position="608"/>
    </location>
</feature>
<dbReference type="InterPro" id="IPR002181">
    <property type="entry name" value="Fibrinogen_a/b/g_C_dom"/>
</dbReference>
<feature type="compositionally biased region" description="Polar residues" evidence="7">
    <location>
        <begin position="870"/>
        <end position="885"/>
    </location>
</feature>
<feature type="compositionally biased region" description="Basic and acidic residues" evidence="7">
    <location>
        <begin position="111"/>
        <end position="128"/>
    </location>
</feature>
<feature type="compositionally biased region" description="Basic and acidic residues" evidence="7">
    <location>
        <begin position="361"/>
        <end position="373"/>
    </location>
</feature>
<evidence type="ECO:0000313" key="11">
    <source>
        <dbReference type="Proteomes" id="UP000694546"/>
    </source>
</evidence>
<feature type="compositionally biased region" description="Polar residues" evidence="7">
    <location>
        <begin position="1312"/>
        <end position="1342"/>
    </location>
</feature>
<sequence>MMRRTAAALCIYCFTLVSYLQQTTAGWDEEPAALHWTMGAEGPCAVTLTPAGTCGQDQDTCTYWVHLPPLTVQLPKQLKDLDEIVKEIQRLKDTVDQLRRSCGDCTGNQNERGEEATPRDRERGKDNHPQQSLARVSETRNRTREEWGMDKVEDWVSGNTDPGWEKALEDRGREKIVDQRGKDKIVKKEREKEGSEEGDKGNKGVDNSRQTGQAVDRSTFREISAPAGSREDEVRGKIAGKEKDRRKEVQTEKEEESVQGKEMLKNMRRDDDKDREEMGTTGNGGHLWSDPNEMQKEGKPSGKVWERDEARPREDRTVTNTPPHRQEKETGRERNYDKPKLDDVTGRNKDEHTTTSGGEGAGEKLKEEKKEGDNTGLRGQKVSKTPRSELVTQRTPQAKTPRSGLVPHRKPETKTPRSGLVPQRKPETKTPRSGLVPHRKPETWTPISGLVPLRKPETKAPKTGLVPQRKPETKTPKSGLVPQRKPETKTPKSGLVPQRKPETKTPRSGLVPQRKPETKTPRSGLVPQRKPETKTPRSGLLPHRKLQTWTSTSGLVPHRKPETKTPRSGLVPQRKPETWTPRSEIQNHVTPETKTPRYELITPHKPETRTPGSGPANQGPGLLHKPGELPPYKTKANRSTSEIKPGLRIQTPRKEGTIPGTVTDLKTKEWLFMTTSAASSMRRTGQPGTVATSTLKPQVSSYNSIGSAFEVLTPFYSSHSLPTILNYKTTTTSPFTTTVKTLLKFKPDQRAKVYQKPKQQSKPKQGHPKKVSSDNKKDRIPFPKEEMERKRTRPAPTDLDSNTLSNSGKKSAVNTKPVLGLQPASHPKPKPPSKNPKIHLNHSTTNLTSNQRPKSDHKKEKPDIDHSTNEKPQNNQGTKPNQSPKLSGGPQHKKDLKSSTPKRKPGSVLESDIGKNISPDPDADPDLILLSTKKSIYNSGSIAPVTEPNRQILVDAEYKQGRSLIGPNHNLDHMTAPPYPKPDPKAKRGSDKVPKEKPPHRARTDGSDGHNPEIPARLKPRPVVKLNPHNTGMSSDKVKRIGPTAIPVRIDVESSQGNMEVSTGKMRICTQSPETSTSHYAQGVTVSDFKSKATTQSTTSPRLNYIPEDNVPLIASTEPNATASSDTTEQPDVSANSSIENVIPPLSPGQTNPRPGTIPTPSPGDTNPGSKTTPRPGDTNPGSKTTPRPGDTNPGSKTTPRPGDTNPGSKTTPRPGDTNPGSKTTPRPGGTNPGSKTTPSPGDTNPGSKTTPRPGDTNQGSNTTPRPGGTDPGSKTTPRPGDSDPGSKTTPSPGDTDPESKTTPRPGGTDPGSKTTPSPGETNPGSKTTPKPGDTNSGSKTTPRPGGTNPGSKTTPRPGGTNPGSKTTPRPGDTNPGSKTTPRPGGTNPGSKTTPRPGDTNPGSKTTPRPGGTNPGSKTTPNPGHSNSWPWTSPTIITNLGHNIPGRITTLSPGYNNPGDSYKGDSNPGQSIQETINPGYTNPGHSNPGHSNAADNTPGHINPGHTKPGHTSTGHSNPGQSNPGEDYPGQSNPGDDNPGQSNQGHSNPGDDNPVQSNPGHTNLGEPSNPGHTNPGRRDPGHTNTGGINPGHTNTGGINPGHTNTGGINLGHTNTGGINPGHTNTGDSNRVTIGGGINPGLHNPDLHNPDLRNPDLRNPELRNPDLRNPDLRNPDLRNPELRNPELRNPELRNPELRSPELRNPELRSPELRSPDTPHPLPRPALPHSPGRTNPGLTLTPIPSTTPSTREMRVKINQVVAFPDASLHVKPQNELMEKTPPKVSLKQGGKKPHSTDGRHPIFPSSKLPRAPRDCSEHLNRGDQTTGLHLVTPDPRLSSFPVFCDMEHQGGGWTVIQRRRDGSVSFNRTWVEYSEGFGEMNGGEFWLGNEKIHLLTRARDMVLRVELEDFEGLREHAEYGKFRVASERQRYRLTVGGYSGSAGDALRFSRNYDHNNKAFTTLDRDNDRYPSGNCGAYYSSGWWFDACMAANLNGRYYVGKYKGVRDGIFWGTWHNISTEYYLTNDRQSFKTVTMMIRPKGHEL</sequence>
<feature type="compositionally biased region" description="Polar residues" evidence="7">
    <location>
        <begin position="799"/>
        <end position="814"/>
    </location>
</feature>
<comment type="subcellular location">
    <subcellularLocation>
        <location evidence="1">Secreted</location>
    </subcellularLocation>
</comment>
<feature type="compositionally biased region" description="Basic and acidic residues" evidence="7">
    <location>
        <begin position="853"/>
        <end position="869"/>
    </location>
</feature>
<dbReference type="InterPro" id="IPR036056">
    <property type="entry name" value="Fibrinogen-like_C"/>
</dbReference>
<keyword evidence="6" id="KW-0325">Glycoprotein</keyword>
<gene>
    <name evidence="10" type="primary">LOC115551004</name>
</gene>
<dbReference type="GO" id="GO:0007596">
    <property type="term" value="P:blood coagulation"/>
    <property type="evidence" value="ECO:0007669"/>
    <property type="project" value="InterPro"/>
</dbReference>
<feature type="compositionally biased region" description="Basic and acidic residues" evidence="7">
    <location>
        <begin position="229"/>
        <end position="278"/>
    </location>
</feature>
<feature type="compositionally biased region" description="Polar residues" evidence="7">
    <location>
        <begin position="1509"/>
        <end position="1546"/>
    </location>
</feature>
<dbReference type="GeneTree" id="ENSGT00940000157946"/>
<accession>A0A8C5FBE7</accession>
<feature type="region of interest" description="Disordered" evidence="7">
    <location>
        <begin position="963"/>
        <end position="1064"/>
    </location>
</feature>
<dbReference type="SMART" id="SM00186">
    <property type="entry name" value="FBG"/>
    <property type="match status" value="1"/>
</dbReference>
<dbReference type="GeneID" id="115551004"/>
<feature type="compositionally biased region" description="Basic and acidic residues" evidence="7">
    <location>
        <begin position="137"/>
        <end position="154"/>
    </location>
</feature>
<dbReference type="InterPro" id="IPR014716">
    <property type="entry name" value="Fibrinogen_a/b/g_C_1"/>
</dbReference>
<evidence type="ECO:0000256" key="4">
    <source>
        <dbReference type="ARBA" id="ARBA00023054"/>
    </source>
</evidence>
<dbReference type="RefSeq" id="XP_030222304.1">
    <property type="nucleotide sequence ID" value="XM_030366444.1"/>
</dbReference>
<keyword evidence="3 8" id="KW-0732">Signal</keyword>
<evidence type="ECO:0000256" key="8">
    <source>
        <dbReference type="SAM" id="SignalP"/>
    </source>
</evidence>
<keyword evidence="5" id="KW-1015">Disulfide bond</keyword>
<feature type="compositionally biased region" description="Basic and acidic residues" evidence="7">
    <location>
        <begin position="324"/>
        <end position="353"/>
    </location>
</feature>
<dbReference type="PANTHER" id="PTHR47221">
    <property type="entry name" value="FIBRINOGEN ALPHA CHAIN"/>
    <property type="match status" value="1"/>
</dbReference>
<dbReference type="SUPFAM" id="SSF56496">
    <property type="entry name" value="Fibrinogen C-terminal domain-like"/>
    <property type="match status" value="1"/>
</dbReference>
<evidence type="ECO:0000259" key="9">
    <source>
        <dbReference type="PROSITE" id="PS51406"/>
    </source>
</evidence>
<dbReference type="OrthoDB" id="159395at2759"/>
<feature type="compositionally biased region" description="Polar residues" evidence="7">
    <location>
        <begin position="1415"/>
        <end position="1441"/>
    </location>
</feature>
<reference evidence="10" key="1">
    <citation type="submission" date="2025-08" db="UniProtKB">
        <authorList>
            <consortium name="Ensembl"/>
        </authorList>
    </citation>
    <scope>IDENTIFICATION</scope>
</reference>
<dbReference type="OMA" id="INPGHTN"/>
<feature type="compositionally biased region" description="Polar residues" evidence="7">
    <location>
        <begin position="1092"/>
        <end position="1102"/>
    </location>
</feature>
<feature type="compositionally biased region" description="Polar residues" evidence="7">
    <location>
        <begin position="1467"/>
        <end position="1495"/>
    </location>
</feature>